<name>A0ABW5CC86_9PROT</name>
<evidence type="ECO:0000313" key="8">
    <source>
        <dbReference type="Proteomes" id="UP001597296"/>
    </source>
</evidence>
<feature type="transmembrane region" description="Helical" evidence="5">
    <location>
        <begin position="367"/>
        <end position="392"/>
    </location>
</feature>
<feature type="transmembrane region" description="Helical" evidence="5">
    <location>
        <begin position="205"/>
        <end position="227"/>
    </location>
</feature>
<dbReference type="EMBL" id="JBHUIY010000030">
    <property type="protein sequence ID" value="MFD2234884.1"/>
    <property type="molecule type" value="Genomic_DNA"/>
</dbReference>
<feature type="transmembrane region" description="Helical" evidence="5">
    <location>
        <begin position="126"/>
        <end position="153"/>
    </location>
</feature>
<feature type="transmembrane region" description="Helical" evidence="5">
    <location>
        <begin position="52"/>
        <end position="72"/>
    </location>
</feature>
<evidence type="ECO:0000313" key="7">
    <source>
        <dbReference type="EMBL" id="MFD2234884.1"/>
    </source>
</evidence>
<feature type="transmembrane region" description="Helical" evidence="5">
    <location>
        <begin position="239"/>
        <end position="265"/>
    </location>
</feature>
<keyword evidence="8" id="KW-1185">Reference proteome</keyword>
<feature type="transmembrane region" description="Helical" evidence="5">
    <location>
        <begin position="93"/>
        <end position="114"/>
    </location>
</feature>
<sequence>MSSSPRAPQGSLKHGHLGFADVVAQAVGTIAPSGTPAFVILGVFATAGNGTWLAYLFATLALLLLALNLNVFASRSASPGALYTFAGQGLGPFWGNVSGWALVIAYLFTAGAVVSGSVNYAEVVLAALFGIGSGPALAAALSLAVIGGAFLIAWRSIRLSTRVSLAAEAVTVGAILLVLVAALVHGGGAVDSHQLSLDGVSPDSLRLGLVLAFFSFVGFESATVLGHEARDPLRLIPRSVIVTVLATGIFFVVAGYILVAAFQGVEPGLDKTDAPLSLLAGRVGLGALGPVIAAGVSASFFASALASINAAARVIFLLSRHGVLHPRAGDAHATHATPHVAIAASAAIVVLLSLPLTLGGVGLLDSFAYLGTVATFGFLVAYILVSVAAPLYLRQRGELKPVNLLLSAASVLLLILPLVGVLYPVPDYPLNLLPYLFVALLAAGTLYFLRLRRVSPAVLDEIQADLDQASSVAAGARS</sequence>
<evidence type="ECO:0000256" key="2">
    <source>
        <dbReference type="ARBA" id="ARBA00022692"/>
    </source>
</evidence>
<keyword evidence="4 5" id="KW-0472">Membrane</keyword>
<proteinExistence type="predicted"/>
<feature type="transmembrane region" description="Helical" evidence="5">
    <location>
        <begin position="165"/>
        <end position="185"/>
    </location>
</feature>
<dbReference type="InterPro" id="IPR050367">
    <property type="entry name" value="APC_superfamily"/>
</dbReference>
<comment type="subcellular location">
    <subcellularLocation>
        <location evidence="1">Membrane</location>
        <topology evidence="1">Multi-pass membrane protein</topology>
    </subcellularLocation>
</comment>
<dbReference type="PANTHER" id="PTHR42770">
    <property type="entry name" value="AMINO ACID TRANSPORTER-RELATED"/>
    <property type="match status" value="1"/>
</dbReference>
<feature type="transmembrane region" description="Helical" evidence="5">
    <location>
        <begin position="285"/>
        <end position="318"/>
    </location>
</feature>
<dbReference type="PIRSF" id="PIRSF006060">
    <property type="entry name" value="AA_transporter"/>
    <property type="match status" value="1"/>
</dbReference>
<reference evidence="8" key="1">
    <citation type="journal article" date="2019" name="Int. J. Syst. Evol. Microbiol.">
        <title>The Global Catalogue of Microorganisms (GCM) 10K type strain sequencing project: providing services to taxonomists for standard genome sequencing and annotation.</title>
        <authorList>
            <consortium name="The Broad Institute Genomics Platform"/>
            <consortium name="The Broad Institute Genome Sequencing Center for Infectious Disease"/>
            <person name="Wu L."/>
            <person name="Ma J."/>
        </authorList>
    </citation>
    <scope>NUCLEOTIDE SEQUENCE [LARGE SCALE GENOMIC DNA]</scope>
    <source>
        <strain evidence="8">KCTC 15012</strain>
    </source>
</reference>
<evidence type="ECO:0000259" key="6">
    <source>
        <dbReference type="Pfam" id="PF00324"/>
    </source>
</evidence>
<keyword evidence="3 5" id="KW-1133">Transmembrane helix</keyword>
<evidence type="ECO:0000256" key="4">
    <source>
        <dbReference type="ARBA" id="ARBA00023136"/>
    </source>
</evidence>
<accession>A0ABW5CC86</accession>
<organism evidence="7 8">
    <name type="scientific">Phaeospirillum tilakii</name>
    <dbReference type="NCBI Taxonomy" id="741673"/>
    <lineage>
        <taxon>Bacteria</taxon>
        <taxon>Pseudomonadati</taxon>
        <taxon>Pseudomonadota</taxon>
        <taxon>Alphaproteobacteria</taxon>
        <taxon>Rhodospirillales</taxon>
        <taxon>Rhodospirillaceae</taxon>
        <taxon>Phaeospirillum</taxon>
    </lineage>
</organism>
<dbReference type="InterPro" id="IPR004841">
    <property type="entry name" value="AA-permease/SLC12A_dom"/>
</dbReference>
<keyword evidence="2 5" id="KW-0812">Transmembrane</keyword>
<evidence type="ECO:0000256" key="3">
    <source>
        <dbReference type="ARBA" id="ARBA00022989"/>
    </source>
</evidence>
<dbReference type="Proteomes" id="UP001597296">
    <property type="component" value="Unassembled WGS sequence"/>
</dbReference>
<feature type="transmembrane region" description="Helical" evidence="5">
    <location>
        <begin position="432"/>
        <end position="449"/>
    </location>
</feature>
<feature type="transmembrane region" description="Helical" evidence="5">
    <location>
        <begin position="339"/>
        <end position="361"/>
    </location>
</feature>
<protein>
    <submittedName>
        <fullName evidence="7">APC family permease</fullName>
    </submittedName>
</protein>
<feature type="transmembrane region" description="Helical" evidence="5">
    <location>
        <begin position="404"/>
        <end position="426"/>
    </location>
</feature>
<evidence type="ECO:0000256" key="1">
    <source>
        <dbReference type="ARBA" id="ARBA00004141"/>
    </source>
</evidence>
<dbReference type="Gene3D" id="1.20.1740.10">
    <property type="entry name" value="Amino acid/polyamine transporter I"/>
    <property type="match status" value="1"/>
</dbReference>
<dbReference type="RefSeq" id="WP_377317544.1">
    <property type="nucleotide sequence ID" value="NZ_JBHUIY010000030.1"/>
</dbReference>
<evidence type="ECO:0000256" key="5">
    <source>
        <dbReference type="SAM" id="Phobius"/>
    </source>
</evidence>
<feature type="domain" description="Amino acid permease/ SLC12A" evidence="6">
    <location>
        <begin position="22"/>
        <end position="402"/>
    </location>
</feature>
<dbReference type="PANTHER" id="PTHR42770:SF7">
    <property type="entry name" value="MEMBRANE PROTEIN"/>
    <property type="match status" value="1"/>
</dbReference>
<gene>
    <name evidence="7" type="ORF">ACFSNB_13810</name>
</gene>
<dbReference type="Pfam" id="PF00324">
    <property type="entry name" value="AA_permease"/>
    <property type="match status" value="1"/>
</dbReference>
<comment type="caution">
    <text evidence="7">The sequence shown here is derived from an EMBL/GenBank/DDBJ whole genome shotgun (WGS) entry which is preliminary data.</text>
</comment>